<gene>
    <name evidence="2" type="ORF">IMG5_018980</name>
</gene>
<dbReference type="Pfam" id="PF00650">
    <property type="entry name" value="CRAL_TRIO"/>
    <property type="match status" value="1"/>
</dbReference>
<dbReference type="RefSeq" id="XP_004039555.1">
    <property type="nucleotide sequence ID" value="XM_004039507.1"/>
</dbReference>
<feature type="domain" description="CRAL-TRIO" evidence="1">
    <location>
        <begin position="142"/>
        <end position="303"/>
    </location>
</feature>
<dbReference type="OrthoDB" id="75724at2759"/>
<accession>G0QKK0</accession>
<organism evidence="2 3">
    <name type="scientific">Ichthyophthirius multifiliis</name>
    <name type="common">White spot disease agent</name>
    <name type="synonym">Ich</name>
    <dbReference type="NCBI Taxonomy" id="5932"/>
    <lineage>
        <taxon>Eukaryota</taxon>
        <taxon>Sar</taxon>
        <taxon>Alveolata</taxon>
        <taxon>Ciliophora</taxon>
        <taxon>Intramacronucleata</taxon>
        <taxon>Oligohymenophorea</taxon>
        <taxon>Hymenostomatida</taxon>
        <taxon>Ophryoglenina</taxon>
        <taxon>Ichthyophthirius</taxon>
    </lineage>
</organism>
<dbReference type="InterPro" id="IPR036865">
    <property type="entry name" value="CRAL-TRIO_dom_sf"/>
</dbReference>
<evidence type="ECO:0000313" key="2">
    <source>
        <dbReference type="EMBL" id="EGR34251.1"/>
    </source>
</evidence>
<dbReference type="PANTHER" id="PTHR46818:SF1">
    <property type="entry name" value="CHROMOSOME UNDETERMINED SCAFFOLD_125, WHOLE GENOME SHOTGUN SEQUENCE"/>
    <property type="match status" value="1"/>
</dbReference>
<protein>
    <recommendedName>
        <fullName evidence="1">CRAL-TRIO domain-containing protein</fullName>
    </recommendedName>
</protein>
<dbReference type="InParanoid" id="G0QKK0"/>
<dbReference type="EMBL" id="GL983171">
    <property type="protein sequence ID" value="EGR34251.1"/>
    <property type="molecule type" value="Genomic_DNA"/>
</dbReference>
<dbReference type="GeneID" id="14910447"/>
<dbReference type="Gene3D" id="3.40.525.10">
    <property type="entry name" value="CRAL-TRIO lipid binding domain"/>
    <property type="match status" value="1"/>
</dbReference>
<keyword evidence="3" id="KW-1185">Reference proteome</keyword>
<dbReference type="Proteomes" id="UP000008983">
    <property type="component" value="Unassembled WGS sequence"/>
</dbReference>
<dbReference type="SMART" id="SM00516">
    <property type="entry name" value="SEC14"/>
    <property type="match status" value="1"/>
</dbReference>
<dbReference type="AlphaFoldDB" id="G0QKK0"/>
<dbReference type="SUPFAM" id="SSF52087">
    <property type="entry name" value="CRAL/TRIO domain"/>
    <property type="match status" value="1"/>
</dbReference>
<evidence type="ECO:0000313" key="3">
    <source>
        <dbReference type="Proteomes" id="UP000008983"/>
    </source>
</evidence>
<dbReference type="PROSITE" id="PS50191">
    <property type="entry name" value="CRAL_TRIO"/>
    <property type="match status" value="1"/>
</dbReference>
<dbReference type="PANTHER" id="PTHR46818">
    <property type="entry name" value="DOMAIN-CONTAINING PROTEIN, PUTATIVE-RELATED"/>
    <property type="match status" value="1"/>
</dbReference>
<dbReference type="CDD" id="cd00170">
    <property type="entry name" value="SEC14"/>
    <property type="match status" value="1"/>
</dbReference>
<dbReference type="OMA" id="FMKIIAK"/>
<dbReference type="eggNOG" id="KOG1471">
    <property type="taxonomic scope" value="Eukaryota"/>
</dbReference>
<reference evidence="2 3" key="1">
    <citation type="submission" date="2011-07" db="EMBL/GenBank/DDBJ databases">
        <authorList>
            <person name="Coyne R."/>
            <person name="Brami D."/>
            <person name="Johnson J."/>
            <person name="Hostetler J."/>
            <person name="Hannick L."/>
            <person name="Clark T."/>
            <person name="Cassidy-Hanley D."/>
            <person name="Inman J."/>
        </authorList>
    </citation>
    <scope>NUCLEOTIDE SEQUENCE [LARGE SCALE GENOMIC DNA]</scope>
    <source>
        <strain evidence="2 3">G5</strain>
    </source>
</reference>
<proteinExistence type="predicted"/>
<sequence length="334" mass="39925">MSQIDPILGFDPWFLYPPKNIYEIKHTDHYIKHGEKKKASRKIYQKVEYDEYENDGIQNLKAEMDKQNIQLPKEYNFYIIFFQKFQVIFFVFFVQKKNNSWRRSDYLKMCYCGRFDIKKDLKAALDFIEWKQNINMHTLDEKSLQLLKSGMIYLLGRDNQYRPIIYLDCTKINMKSDGEETIMRSLCVFLDMIRKYMFLDYYVENWIMVIDTGGLGVFGLPMKGLKLIVGGMQINYCATMDKMYILNPSFGLSSTWSVIKGFIDPESLEKMSVLKKKEYNLMQQRIPARYIEKKYGGEHEDITQYWPPVNVYCKENEKHLLINYVEIVKEIQDK</sequence>
<dbReference type="STRING" id="857967.G0QKK0"/>
<evidence type="ECO:0000259" key="1">
    <source>
        <dbReference type="PROSITE" id="PS50191"/>
    </source>
</evidence>
<dbReference type="InterPro" id="IPR001251">
    <property type="entry name" value="CRAL-TRIO_dom"/>
</dbReference>
<name>G0QKK0_ICHMU</name>